<dbReference type="GO" id="GO:0008800">
    <property type="term" value="F:beta-lactamase activity"/>
    <property type="evidence" value="ECO:0007669"/>
    <property type="project" value="InterPro"/>
</dbReference>
<dbReference type="GO" id="GO:0030655">
    <property type="term" value="P:beta-lactam antibiotic catabolic process"/>
    <property type="evidence" value="ECO:0007669"/>
    <property type="project" value="InterPro"/>
</dbReference>
<feature type="region of interest" description="Disordered" evidence="1">
    <location>
        <begin position="171"/>
        <end position="234"/>
    </location>
</feature>
<evidence type="ECO:0000259" key="3">
    <source>
        <dbReference type="Pfam" id="PF13240"/>
    </source>
</evidence>
<feature type="compositionally biased region" description="Polar residues" evidence="1">
    <location>
        <begin position="123"/>
        <end position="134"/>
    </location>
</feature>
<accession>A0A5M9ZNH5</accession>
<name>A0A5M9ZNH5_9BIFI</name>
<feature type="compositionally biased region" description="Basic and acidic residues" evidence="1">
    <location>
        <begin position="191"/>
        <end position="218"/>
    </location>
</feature>
<comment type="caution">
    <text evidence="5">The sequence shown here is derived from an EMBL/GenBank/DDBJ whole genome shotgun (WGS) entry which is preliminary data.</text>
</comment>
<feature type="region of interest" description="Disordered" evidence="1">
    <location>
        <begin position="109"/>
        <end position="134"/>
    </location>
</feature>
<dbReference type="Gene3D" id="3.40.710.10">
    <property type="entry name" value="DD-peptidase/beta-lactamase superfamily"/>
    <property type="match status" value="1"/>
</dbReference>
<sequence>MESENECRRESRGRAMVYCTECGFANNDDDAFCTQCGTPLEHPAASAGAGADRTLVDPAQTASGAPGLPSDAVAAGQMPNAGQTPVVPMPPLTGAGQLPAMNAPITSSTAPTVPAPTGVTAVQSGGSPAQTSSNKRSTAIIVTLIALICATALVIGLFVTHTMGLWGGQPDASTSQTASSGEGDGSASDGTADKDKKSSADESDKDADKDKDESDASKTDSQPEETGPVITSSQLSAIADQYSSSDVAVSAMVINDESAKAKSSSDAVIATTSQSGKQFVAAGLYLPVYLAAMDSGNDDAKAQAATMMGTMDNASGNNVAAALGGWDAVNAWASSHGYSGTSFSRNYGDVAASNSGYENYSSSRDAALMLASVDAKGGTSLMNVDIAAEGVVIPAGMTVHAHRGQGIQDTWNYFAIVEANGHKAAVSVVTQYQGKVVAADLMSKVLASVDATLKQ</sequence>
<evidence type="ECO:0000313" key="5">
    <source>
        <dbReference type="EMBL" id="KAA8829174.1"/>
    </source>
</evidence>
<feature type="domain" description="Beta-lactamase class A catalytic" evidence="4">
    <location>
        <begin position="304"/>
        <end position="373"/>
    </location>
</feature>
<dbReference type="InterPro" id="IPR012338">
    <property type="entry name" value="Beta-lactam/transpept-like"/>
</dbReference>
<dbReference type="Proteomes" id="UP000410049">
    <property type="component" value="Unassembled WGS sequence"/>
</dbReference>
<feature type="compositionally biased region" description="Low complexity" evidence="1">
    <location>
        <begin position="178"/>
        <end position="190"/>
    </location>
</feature>
<evidence type="ECO:0000256" key="1">
    <source>
        <dbReference type="SAM" id="MobiDB-lite"/>
    </source>
</evidence>
<evidence type="ECO:0000259" key="4">
    <source>
        <dbReference type="Pfam" id="PF13354"/>
    </source>
</evidence>
<dbReference type="InterPro" id="IPR026870">
    <property type="entry name" value="Zinc_ribbon_dom"/>
</dbReference>
<reference evidence="5 6" key="1">
    <citation type="journal article" date="2019" name="Syst. Appl. Microbiol.">
        <title>Characterization of Bifidobacterium species in feaces of the Egyptian fruit bat: Description of B. vespertilionis sp. nov. and B. rousetti sp. nov.</title>
        <authorList>
            <person name="Modesto M."/>
            <person name="Satti M."/>
            <person name="Watanabe K."/>
            <person name="Puglisi E."/>
            <person name="Morelli L."/>
            <person name="Huang C.-H."/>
            <person name="Liou J.-S."/>
            <person name="Miyashita M."/>
            <person name="Tamura T."/>
            <person name="Saito S."/>
            <person name="Mori K."/>
            <person name="Huang L."/>
            <person name="Sciavilla P."/>
            <person name="Sandri C."/>
            <person name="Spiezio C."/>
            <person name="Vitali F."/>
            <person name="Cavalieri D."/>
            <person name="Perpetuini G."/>
            <person name="Tofalo R."/>
            <person name="Bonetti A."/>
            <person name="Arita M."/>
            <person name="Mattarelli P."/>
        </authorList>
    </citation>
    <scope>NUCLEOTIDE SEQUENCE [LARGE SCALE GENOMIC DNA]</scope>
    <source>
        <strain evidence="5 6">RST17</strain>
    </source>
</reference>
<protein>
    <submittedName>
        <fullName evidence="5">Zinc-ribbon domain-containing protein</fullName>
    </submittedName>
</protein>
<organism evidence="5 6">
    <name type="scientific">Bifidobacterium myosotis</name>
    <dbReference type="NCBI Taxonomy" id="1630166"/>
    <lineage>
        <taxon>Bacteria</taxon>
        <taxon>Bacillati</taxon>
        <taxon>Actinomycetota</taxon>
        <taxon>Actinomycetes</taxon>
        <taxon>Bifidobacteriales</taxon>
        <taxon>Bifidobacteriaceae</taxon>
        <taxon>Bifidobacterium</taxon>
    </lineage>
</organism>
<feature type="transmembrane region" description="Helical" evidence="2">
    <location>
        <begin position="139"/>
        <end position="159"/>
    </location>
</feature>
<evidence type="ECO:0000313" key="6">
    <source>
        <dbReference type="Proteomes" id="UP000410049"/>
    </source>
</evidence>
<dbReference type="EMBL" id="RZUH01000002">
    <property type="protein sequence ID" value="KAA8829174.1"/>
    <property type="molecule type" value="Genomic_DNA"/>
</dbReference>
<evidence type="ECO:0000256" key="2">
    <source>
        <dbReference type="SAM" id="Phobius"/>
    </source>
</evidence>
<dbReference type="InterPro" id="IPR045155">
    <property type="entry name" value="Beta-lactam_cat"/>
</dbReference>
<proteinExistence type="predicted"/>
<dbReference type="Pfam" id="PF13240">
    <property type="entry name" value="Zn_Ribbon_1"/>
    <property type="match status" value="1"/>
</dbReference>
<dbReference type="AlphaFoldDB" id="A0A5M9ZNH5"/>
<keyword evidence="2" id="KW-0812">Transmembrane</keyword>
<dbReference type="SUPFAM" id="SSF56601">
    <property type="entry name" value="beta-lactamase/transpeptidase-like"/>
    <property type="match status" value="1"/>
</dbReference>
<gene>
    <name evidence="5" type="ORF">EMO91_04170</name>
</gene>
<keyword evidence="2" id="KW-0472">Membrane</keyword>
<keyword evidence="2" id="KW-1133">Transmembrane helix</keyword>
<feature type="domain" description="Zinc-ribbon" evidence="3">
    <location>
        <begin position="18"/>
        <end position="40"/>
    </location>
</feature>
<dbReference type="Pfam" id="PF13354">
    <property type="entry name" value="Beta-lactamase2"/>
    <property type="match status" value="1"/>
</dbReference>
<feature type="compositionally biased region" description="Low complexity" evidence="1">
    <location>
        <begin position="109"/>
        <end position="122"/>
    </location>
</feature>